<feature type="transmembrane region" description="Helical" evidence="8">
    <location>
        <begin position="79"/>
        <end position="97"/>
    </location>
</feature>
<dbReference type="InterPro" id="IPR020846">
    <property type="entry name" value="MFS_dom"/>
</dbReference>
<dbReference type="SUPFAM" id="SSF103473">
    <property type="entry name" value="MFS general substrate transporter"/>
    <property type="match status" value="1"/>
</dbReference>
<evidence type="ECO:0000313" key="10">
    <source>
        <dbReference type="EMBL" id="SFU96679.1"/>
    </source>
</evidence>
<reference evidence="11" key="1">
    <citation type="submission" date="2016-10" db="EMBL/GenBank/DDBJ databases">
        <authorList>
            <person name="Varghese N."/>
        </authorList>
    </citation>
    <scope>NUCLEOTIDE SEQUENCE [LARGE SCALE GENOMIC DNA]</scope>
    <source>
        <strain evidence="11">DSM 17980</strain>
    </source>
</reference>
<evidence type="ECO:0000313" key="11">
    <source>
        <dbReference type="Proteomes" id="UP000183508"/>
    </source>
</evidence>
<gene>
    <name evidence="10" type="ORF">SAMN05421543_1164</name>
</gene>
<evidence type="ECO:0000256" key="3">
    <source>
        <dbReference type="ARBA" id="ARBA00022475"/>
    </source>
</evidence>
<evidence type="ECO:0000256" key="7">
    <source>
        <dbReference type="SAM" id="MobiDB-lite"/>
    </source>
</evidence>
<dbReference type="InterPro" id="IPR036259">
    <property type="entry name" value="MFS_trans_sf"/>
</dbReference>
<feature type="transmembrane region" description="Helical" evidence="8">
    <location>
        <begin position="523"/>
        <end position="541"/>
    </location>
</feature>
<evidence type="ECO:0000256" key="1">
    <source>
        <dbReference type="ARBA" id="ARBA00004651"/>
    </source>
</evidence>
<accession>A0A1I7KGX2</accession>
<dbReference type="CDD" id="cd17502">
    <property type="entry name" value="MFS_Azr1_MDR_like"/>
    <property type="match status" value="1"/>
</dbReference>
<evidence type="ECO:0000256" key="2">
    <source>
        <dbReference type="ARBA" id="ARBA00022448"/>
    </source>
</evidence>
<dbReference type="InterPro" id="IPR005829">
    <property type="entry name" value="Sugar_transporter_CS"/>
</dbReference>
<evidence type="ECO:0000256" key="4">
    <source>
        <dbReference type="ARBA" id="ARBA00022692"/>
    </source>
</evidence>
<dbReference type="Gene3D" id="1.20.1720.10">
    <property type="entry name" value="Multidrug resistance protein D"/>
    <property type="match status" value="1"/>
</dbReference>
<dbReference type="GO" id="GO:0022857">
    <property type="term" value="F:transmembrane transporter activity"/>
    <property type="evidence" value="ECO:0007669"/>
    <property type="project" value="InterPro"/>
</dbReference>
<sequence>MNRPNHPEGANLANSGEDAFRPDTSSASAESAEPEHASIKHRGILITGLIIAMLFGALDQTIVGTAMPRIVGELGGLAYMAWLTTAYMLTSTTVVPIAGKLADLLGRRVVYVTGLAIFMLGSALCGAAHTMNQLILFRGFQGIGGGIMMPMAMVIIGDLFTGAERAKWQGVFGAIFGLSSIVGPQIGGWIVDALSWRWVFYINLPIAVIAIVFISMGLHSHRRTERVKFDIGGIVTMVVGVVSLLLALTFGGKDYPWTSWQILGLFAIALVSLTAFVLVEARAAEPILPLRLFRNRTFVLINGIGFLMSVGMFGSIMFIPLFLQGIIGISPSASGTAMTPMMLTVMAGSMVGGRLVTKIGVRTQTTIGMLIMAASFILLANLTVHTKTLAVTGCMILLGIGMGLVMPLLTIALQESFPRTELGVVTSSSQFFRQIGGTFGMTILGAVLNARSSALLTAQLDPLLQRIPANPMVAQLKSMVETNAQGLYSSLLNPNALAQMPSAFKDTLVPVLKSALVESLHSVFWFGLVFILLGVVCSLFLGKIQISSRRRARPAPSEA</sequence>
<feature type="transmembrane region" description="Helical" evidence="8">
    <location>
        <begin position="135"/>
        <end position="156"/>
    </location>
</feature>
<dbReference type="GO" id="GO:0005886">
    <property type="term" value="C:plasma membrane"/>
    <property type="evidence" value="ECO:0007669"/>
    <property type="project" value="UniProtKB-SubCell"/>
</dbReference>
<feature type="transmembrane region" description="Helical" evidence="8">
    <location>
        <begin position="109"/>
        <end position="129"/>
    </location>
</feature>
<feature type="transmembrane region" description="Helical" evidence="8">
    <location>
        <begin position="44"/>
        <end position="67"/>
    </location>
</feature>
<keyword evidence="5 8" id="KW-1133">Transmembrane helix</keyword>
<feature type="transmembrane region" description="Helical" evidence="8">
    <location>
        <begin position="257"/>
        <end position="279"/>
    </location>
</feature>
<dbReference type="PRINTS" id="PR01036">
    <property type="entry name" value="TCRTETB"/>
</dbReference>
<comment type="subcellular location">
    <subcellularLocation>
        <location evidence="1">Cell membrane</location>
        <topology evidence="1">Multi-pass membrane protein</topology>
    </subcellularLocation>
</comment>
<feature type="transmembrane region" description="Helical" evidence="8">
    <location>
        <begin position="231"/>
        <end position="251"/>
    </location>
</feature>
<dbReference type="RefSeq" id="WP_083430492.1">
    <property type="nucleotide sequence ID" value="NZ_FPBV01000016.1"/>
</dbReference>
<dbReference type="eggNOG" id="COG0477">
    <property type="taxonomic scope" value="Bacteria"/>
</dbReference>
<feature type="transmembrane region" description="Helical" evidence="8">
    <location>
        <begin position="198"/>
        <end position="219"/>
    </location>
</feature>
<evidence type="ECO:0000256" key="5">
    <source>
        <dbReference type="ARBA" id="ARBA00022989"/>
    </source>
</evidence>
<evidence type="ECO:0000259" key="9">
    <source>
        <dbReference type="PROSITE" id="PS50850"/>
    </source>
</evidence>
<protein>
    <submittedName>
        <fullName evidence="10">Drug resistance transporter, EmrB/QacA subfamily</fullName>
    </submittedName>
</protein>
<evidence type="ECO:0000256" key="8">
    <source>
        <dbReference type="SAM" id="Phobius"/>
    </source>
</evidence>
<feature type="region of interest" description="Disordered" evidence="7">
    <location>
        <begin position="1"/>
        <end position="35"/>
    </location>
</feature>
<dbReference type="PROSITE" id="PS50850">
    <property type="entry name" value="MFS"/>
    <property type="match status" value="1"/>
</dbReference>
<feature type="transmembrane region" description="Helical" evidence="8">
    <location>
        <begin position="367"/>
        <end position="384"/>
    </location>
</feature>
<dbReference type="EMBL" id="FPBV01000016">
    <property type="protein sequence ID" value="SFU96679.1"/>
    <property type="molecule type" value="Genomic_DNA"/>
</dbReference>
<dbReference type="InterPro" id="IPR011701">
    <property type="entry name" value="MFS"/>
</dbReference>
<dbReference type="PANTHER" id="PTHR23501">
    <property type="entry name" value="MAJOR FACILITATOR SUPERFAMILY"/>
    <property type="match status" value="1"/>
</dbReference>
<name>A0A1I7KGX2_9BACL</name>
<feature type="domain" description="Major facilitator superfamily (MFS) profile" evidence="9">
    <location>
        <begin position="45"/>
        <end position="546"/>
    </location>
</feature>
<keyword evidence="4 8" id="KW-0812">Transmembrane</keyword>
<feature type="transmembrane region" description="Helical" evidence="8">
    <location>
        <begin position="299"/>
        <end position="323"/>
    </location>
</feature>
<feature type="transmembrane region" description="Helical" evidence="8">
    <location>
        <begin position="168"/>
        <end position="186"/>
    </location>
</feature>
<dbReference type="STRING" id="392015.SAMN05421543_1164"/>
<evidence type="ECO:0000256" key="6">
    <source>
        <dbReference type="ARBA" id="ARBA00023136"/>
    </source>
</evidence>
<feature type="transmembrane region" description="Helical" evidence="8">
    <location>
        <begin position="390"/>
        <end position="411"/>
    </location>
</feature>
<keyword evidence="6 8" id="KW-0472">Membrane</keyword>
<dbReference type="FunFam" id="1.20.1720.10:FF:000004">
    <property type="entry name" value="EmrB/QacA family drug resistance transporter"/>
    <property type="match status" value="1"/>
</dbReference>
<dbReference type="Pfam" id="PF07690">
    <property type="entry name" value="MFS_1"/>
    <property type="match status" value="1"/>
</dbReference>
<dbReference type="Proteomes" id="UP000183508">
    <property type="component" value="Unassembled WGS sequence"/>
</dbReference>
<organism evidence="10 11">
    <name type="scientific">Alicyclobacillus macrosporangiidus</name>
    <dbReference type="NCBI Taxonomy" id="392015"/>
    <lineage>
        <taxon>Bacteria</taxon>
        <taxon>Bacillati</taxon>
        <taxon>Bacillota</taxon>
        <taxon>Bacilli</taxon>
        <taxon>Bacillales</taxon>
        <taxon>Alicyclobacillaceae</taxon>
        <taxon>Alicyclobacillus</taxon>
    </lineage>
</organism>
<keyword evidence="3" id="KW-1003">Cell membrane</keyword>
<keyword evidence="11" id="KW-1185">Reference proteome</keyword>
<keyword evidence="2" id="KW-0813">Transport</keyword>
<dbReference type="NCBIfam" id="TIGR00711">
    <property type="entry name" value="efflux_EmrB"/>
    <property type="match status" value="1"/>
</dbReference>
<dbReference type="Gene3D" id="1.20.1250.20">
    <property type="entry name" value="MFS general substrate transporter like domains"/>
    <property type="match status" value="1"/>
</dbReference>
<dbReference type="InterPro" id="IPR004638">
    <property type="entry name" value="EmrB-like"/>
</dbReference>
<proteinExistence type="predicted"/>
<dbReference type="AlphaFoldDB" id="A0A1I7KGX2"/>
<dbReference type="PROSITE" id="PS00216">
    <property type="entry name" value="SUGAR_TRANSPORT_1"/>
    <property type="match status" value="1"/>
</dbReference>
<dbReference type="PANTHER" id="PTHR23501:SF197">
    <property type="entry name" value="COMD"/>
    <property type="match status" value="1"/>
</dbReference>
<dbReference type="OrthoDB" id="146256at2"/>